<proteinExistence type="predicted"/>
<dbReference type="EMBL" id="CAFBLH010000003">
    <property type="protein sequence ID" value="CAB4856850.1"/>
    <property type="molecule type" value="Genomic_DNA"/>
</dbReference>
<dbReference type="PANTHER" id="PTHR47151">
    <property type="entry name" value="LEU/ILE/VAL-BINDING ABC TRANSPORTER SUBUNIT"/>
    <property type="match status" value="1"/>
</dbReference>
<protein>
    <submittedName>
        <fullName evidence="3">Unannotated protein</fullName>
    </submittedName>
</protein>
<dbReference type="InterPro" id="IPR028081">
    <property type="entry name" value="Leu-bd"/>
</dbReference>
<name>A0A6J7CGE9_9ZZZZ</name>
<dbReference type="InterPro" id="IPR028082">
    <property type="entry name" value="Peripla_BP_I"/>
</dbReference>
<dbReference type="PANTHER" id="PTHR47151:SF2">
    <property type="entry name" value="AMINO ACID BINDING PROTEIN"/>
    <property type="match status" value="1"/>
</dbReference>
<feature type="domain" description="Leucine-binding protein" evidence="2">
    <location>
        <begin position="34"/>
        <end position="351"/>
    </location>
</feature>
<dbReference type="SUPFAM" id="SSF53822">
    <property type="entry name" value="Periplasmic binding protein-like I"/>
    <property type="match status" value="1"/>
</dbReference>
<reference evidence="3" key="1">
    <citation type="submission" date="2020-05" db="EMBL/GenBank/DDBJ databases">
        <authorList>
            <person name="Chiriac C."/>
            <person name="Salcher M."/>
            <person name="Ghai R."/>
            <person name="Kavagutti S V."/>
        </authorList>
    </citation>
    <scope>NUCLEOTIDE SEQUENCE</scope>
</reference>
<organism evidence="3">
    <name type="scientific">freshwater metagenome</name>
    <dbReference type="NCBI Taxonomy" id="449393"/>
    <lineage>
        <taxon>unclassified sequences</taxon>
        <taxon>metagenomes</taxon>
        <taxon>ecological metagenomes</taxon>
    </lineage>
</organism>
<dbReference type="AlphaFoldDB" id="A0A6J7CGE9"/>
<evidence type="ECO:0000313" key="3">
    <source>
        <dbReference type="EMBL" id="CAB4856850.1"/>
    </source>
</evidence>
<evidence type="ECO:0000259" key="2">
    <source>
        <dbReference type="Pfam" id="PF13458"/>
    </source>
</evidence>
<gene>
    <name evidence="3" type="ORF">UFOPK3342_00207</name>
</gene>
<evidence type="ECO:0000256" key="1">
    <source>
        <dbReference type="ARBA" id="ARBA00022729"/>
    </source>
</evidence>
<accession>A0A6J7CGE9</accession>
<keyword evidence="1" id="KW-0732">Signal</keyword>
<dbReference type="CDD" id="cd06342">
    <property type="entry name" value="PBP1_ABC_LIVBP-like"/>
    <property type="match status" value="1"/>
</dbReference>
<sequence length="383" mass="38808">MNKNFQRSLAVISAVALAFGAVSASSAQAAVKTYSIAYQGPLSGGEASTGIDEINAVKYAVKLFNAANKGFNIKVVAVDDQGDPAVASVVAPGTGANKKIIGLVGPAYSGATIASLPYYKAGGLPLISPSATRVSLTKSDSPDFGYPVFHRVVATDDKQGPALAKYATKGVSAAKVFVFDDQSAYAVPLRGYVEAAMPKVSGASLVGGGDSVPNTTTDFSPTIAKIKTSGANVVIYTGYYSQAAIFVKQLRDSGSTAVFAGGDGVFNQQFAVLAGAAAEGSRLTGVAGLADVGAKEEAAFKKSMGISSGVYAVESFNAANIFLSGIKAGKTTRAAMLKWVTNYKGVGLGGAVLSFLPNGDIATGGFSGFTITNGLLKNTGPVK</sequence>
<dbReference type="Gene3D" id="3.40.50.2300">
    <property type="match status" value="2"/>
</dbReference>
<dbReference type="Pfam" id="PF13458">
    <property type="entry name" value="Peripla_BP_6"/>
    <property type="match status" value="1"/>
</dbReference>